<dbReference type="AlphaFoldDB" id="D8GI84"/>
<gene>
    <name evidence="1" type="ordered locus">CLJU_c18840</name>
</gene>
<evidence type="ECO:0000313" key="2">
    <source>
        <dbReference type="Proteomes" id="UP000001656"/>
    </source>
</evidence>
<dbReference type="Proteomes" id="UP000001656">
    <property type="component" value="Chromosome"/>
</dbReference>
<organism evidence="1 2">
    <name type="scientific">Clostridium ljungdahlii (strain ATCC 55383 / DSM 13528 / PETC)</name>
    <dbReference type="NCBI Taxonomy" id="748727"/>
    <lineage>
        <taxon>Bacteria</taxon>
        <taxon>Bacillati</taxon>
        <taxon>Bacillota</taxon>
        <taxon>Clostridia</taxon>
        <taxon>Eubacteriales</taxon>
        <taxon>Clostridiaceae</taxon>
        <taxon>Clostridium</taxon>
    </lineage>
</organism>
<sequence>MNKLKDKESILITSDVIEECLSESLDIIEKETASHNKSKKQVK</sequence>
<protein>
    <submittedName>
        <fullName evidence="1">Uncharacterized protein</fullName>
    </submittedName>
</protein>
<proteinExistence type="predicted"/>
<dbReference type="KEGG" id="clj:CLJU_c18840"/>
<dbReference type="HOGENOM" id="CLU_3307107_0_0_9"/>
<dbReference type="EMBL" id="CP001666">
    <property type="protein sequence ID" value="ADK14946.1"/>
    <property type="molecule type" value="Genomic_DNA"/>
</dbReference>
<dbReference type="RefSeq" id="WP_013238538.1">
    <property type="nucleotide sequence ID" value="NC_014328.1"/>
</dbReference>
<evidence type="ECO:0000313" key="1">
    <source>
        <dbReference type="EMBL" id="ADK14946.1"/>
    </source>
</evidence>
<name>D8GI84_CLOLD</name>
<reference evidence="1 2" key="1">
    <citation type="journal article" date="2010" name="Proc. Natl. Acad. Sci. U.S.A.">
        <title>Clostridium ljungdahlii represents a microbial production platform based on syngas.</title>
        <authorList>
            <person name="Kopke M."/>
            <person name="Held C."/>
            <person name="Hujer S."/>
            <person name="Liesegang H."/>
            <person name="Wiezer A."/>
            <person name="Wollherr A."/>
            <person name="Ehrenreich A."/>
            <person name="Liebl W."/>
            <person name="Gottschalk G."/>
            <person name="Durre P."/>
        </authorList>
    </citation>
    <scope>NUCLEOTIDE SEQUENCE [LARGE SCALE GENOMIC DNA]</scope>
    <source>
        <strain evidence="2">ATCC 55383 / DSM 13528 / PETC</strain>
    </source>
</reference>
<accession>D8GI84</accession>